<dbReference type="PROSITE" id="PS51679">
    <property type="entry name" value="SAM_MT_C5"/>
    <property type="match status" value="1"/>
</dbReference>
<protein>
    <recommendedName>
        <fullName evidence="7">Cytosine-specific methyltransferase</fullName>
        <ecNumber evidence="7">2.1.1.37</ecNumber>
    </recommendedName>
</protein>
<dbReference type="InterPro" id="IPR050390">
    <property type="entry name" value="C5-Methyltransferase"/>
</dbReference>
<keyword evidence="2 5" id="KW-0808">Transferase</keyword>
<evidence type="ECO:0000313" key="9">
    <source>
        <dbReference type="Proteomes" id="UP000028569"/>
    </source>
</evidence>
<dbReference type="REBASE" id="88533">
    <property type="entry name" value="M.Bin20214ORF915P"/>
</dbReference>
<evidence type="ECO:0000256" key="5">
    <source>
        <dbReference type="PROSITE-ProRule" id="PRU01016"/>
    </source>
</evidence>
<dbReference type="Proteomes" id="UP000028569">
    <property type="component" value="Chromosome"/>
</dbReference>
<organism evidence="8 9">
    <name type="scientific">Bifidobacterium [indicum] DSM 20214 = LMG 11587</name>
    <dbReference type="NCBI Taxonomy" id="1341694"/>
    <lineage>
        <taxon>Bacteria</taxon>
        <taxon>Bacillati</taxon>
        <taxon>Actinomycetota</taxon>
        <taxon>Actinomycetes</taxon>
        <taxon>Bifidobacteriales</taxon>
        <taxon>Bifidobacteriaceae</taxon>
        <taxon>Bifidobacterium</taxon>
    </lineage>
</organism>
<dbReference type="Pfam" id="PF00145">
    <property type="entry name" value="DNA_methylase"/>
    <property type="match status" value="1"/>
</dbReference>
<dbReference type="InterPro" id="IPR018117">
    <property type="entry name" value="C5_DNA_meth_AS"/>
</dbReference>
<dbReference type="GO" id="GO:0009307">
    <property type="term" value="P:DNA restriction-modification system"/>
    <property type="evidence" value="ECO:0007669"/>
    <property type="project" value="UniProtKB-KW"/>
</dbReference>
<dbReference type="PRINTS" id="PR00105">
    <property type="entry name" value="C5METTRFRASE"/>
</dbReference>
<dbReference type="KEGG" id="bii:BINDI_0915"/>
<dbReference type="Gene3D" id="3.90.120.10">
    <property type="entry name" value="DNA Methylase, subunit A, domain 2"/>
    <property type="match status" value="1"/>
</dbReference>
<keyword evidence="4" id="KW-0680">Restriction system</keyword>
<feature type="active site" evidence="5">
    <location>
        <position position="71"/>
    </location>
</feature>
<evidence type="ECO:0000313" key="8">
    <source>
        <dbReference type="EMBL" id="AIC92180.1"/>
    </source>
</evidence>
<evidence type="ECO:0000256" key="7">
    <source>
        <dbReference type="RuleBase" id="RU000417"/>
    </source>
</evidence>
<dbReference type="GO" id="GO:0032259">
    <property type="term" value="P:methylation"/>
    <property type="evidence" value="ECO:0007669"/>
    <property type="project" value="UniProtKB-KW"/>
</dbReference>
<evidence type="ECO:0000256" key="1">
    <source>
        <dbReference type="ARBA" id="ARBA00022603"/>
    </source>
</evidence>
<dbReference type="EC" id="2.1.1.37" evidence="7"/>
<proteinExistence type="inferred from homology"/>
<evidence type="ECO:0000256" key="6">
    <source>
        <dbReference type="RuleBase" id="RU000416"/>
    </source>
</evidence>
<dbReference type="HOGENOM" id="CLU_006958_13_1_11"/>
<reference evidence="8 9" key="1">
    <citation type="journal article" date="2014" name="Appl. Environ. Microbiol.">
        <title>Genomic encyclopedia of type strains of the genus Bifidobacterium.</title>
        <authorList>
            <person name="Milani C."/>
            <person name="Lugli G.A."/>
            <person name="Duranti S."/>
            <person name="Turroni F."/>
            <person name="Bottacini F."/>
            <person name="Mangifesta M."/>
            <person name="Sanchez B."/>
            <person name="Viappiani A."/>
            <person name="Mancabelli L."/>
            <person name="Taminiau B."/>
            <person name="Delcenserie V."/>
            <person name="Barrangou R."/>
            <person name="Margolles A."/>
            <person name="van Sinderen D."/>
            <person name="Ventura M."/>
        </authorList>
    </citation>
    <scope>NUCLEOTIDE SEQUENCE [LARGE SCALE GENOMIC DNA]</scope>
    <source>
        <strain evidence="8 9">LMG 11587</strain>
    </source>
</reference>
<dbReference type="AlphaFoldDB" id="A0A087VUP6"/>
<keyword evidence="9" id="KW-1185">Reference proteome</keyword>
<evidence type="ECO:0000256" key="2">
    <source>
        <dbReference type="ARBA" id="ARBA00022679"/>
    </source>
</evidence>
<dbReference type="SUPFAM" id="SSF53335">
    <property type="entry name" value="S-adenosyl-L-methionine-dependent methyltransferases"/>
    <property type="match status" value="1"/>
</dbReference>
<keyword evidence="3 5" id="KW-0949">S-adenosyl-L-methionine</keyword>
<evidence type="ECO:0000256" key="4">
    <source>
        <dbReference type="ARBA" id="ARBA00022747"/>
    </source>
</evidence>
<dbReference type="PANTHER" id="PTHR10629">
    <property type="entry name" value="CYTOSINE-SPECIFIC METHYLTRANSFERASE"/>
    <property type="match status" value="1"/>
</dbReference>
<keyword evidence="1 5" id="KW-0489">Methyltransferase</keyword>
<comment type="catalytic activity">
    <reaction evidence="7">
        <text>a 2'-deoxycytidine in DNA + S-adenosyl-L-methionine = a 5-methyl-2'-deoxycytidine in DNA + S-adenosyl-L-homocysteine + H(+)</text>
        <dbReference type="Rhea" id="RHEA:13681"/>
        <dbReference type="Rhea" id="RHEA-COMP:11369"/>
        <dbReference type="Rhea" id="RHEA-COMP:11370"/>
        <dbReference type="ChEBI" id="CHEBI:15378"/>
        <dbReference type="ChEBI" id="CHEBI:57856"/>
        <dbReference type="ChEBI" id="CHEBI:59789"/>
        <dbReference type="ChEBI" id="CHEBI:85452"/>
        <dbReference type="ChEBI" id="CHEBI:85454"/>
        <dbReference type="EC" id="2.1.1.37"/>
    </reaction>
</comment>
<dbReference type="InterPro" id="IPR001525">
    <property type="entry name" value="C5_MeTfrase"/>
</dbReference>
<name>A0A087VUP6_9BIFI</name>
<sequence>MSLFSGIEAASVAWGPLGWVPVSFSEIDPFPSAVLARRFPDVPNLGDITKIDWSKHGECVSADLVVGGSPCQSFSVAGTRTGLDGASGLMWEYVRAVRELRPRWVVWENVPGALSSSGGRDFGCLLGALDDLGYGLAWRVLDAQFFGVAQRRRRLFLVGSLGDQRAAEVLFEPEGLRWDHPSIREKRQILAGPAQGRTGGADDGASCLTPWDVQSRSIHDCDHAWPALYAEEGGGHGCTSVPYASGKANSTTLGEEESPTPKIDHNPAVLCATDSGSNSSIAEDLAPTLTAHEGKAASYVTGPCPIRRLTPTECERLQGFPDGWADIPYRGASHAPDSPRYKALGNSMAVPVMKWIGQRVQHVEGAFHGVA</sequence>
<dbReference type="GO" id="GO:0003886">
    <property type="term" value="F:DNA (cytosine-5-)-methyltransferase activity"/>
    <property type="evidence" value="ECO:0007669"/>
    <property type="project" value="UniProtKB-EC"/>
</dbReference>
<dbReference type="RefSeq" id="WP_052108816.1">
    <property type="nucleotide sequence ID" value="NZ_CP006018.1"/>
</dbReference>
<dbReference type="Gene3D" id="3.40.50.150">
    <property type="entry name" value="Vaccinia Virus protein VP39"/>
    <property type="match status" value="1"/>
</dbReference>
<evidence type="ECO:0000256" key="3">
    <source>
        <dbReference type="ARBA" id="ARBA00022691"/>
    </source>
</evidence>
<dbReference type="EMBL" id="CP006018">
    <property type="protein sequence ID" value="AIC92180.1"/>
    <property type="molecule type" value="Genomic_DNA"/>
</dbReference>
<accession>A0A087VUP6</accession>
<gene>
    <name evidence="8" type="ORF">BINDI_0915</name>
</gene>
<dbReference type="PROSITE" id="PS00094">
    <property type="entry name" value="C5_MTASE_1"/>
    <property type="match status" value="1"/>
</dbReference>
<comment type="similarity">
    <text evidence="5 6">Belongs to the class I-like SAM-binding methyltransferase superfamily. C5-methyltransferase family.</text>
</comment>
<dbReference type="PANTHER" id="PTHR10629:SF52">
    <property type="entry name" value="DNA (CYTOSINE-5)-METHYLTRANSFERASE 1"/>
    <property type="match status" value="1"/>
</dbReference>
<dbReference type="InterPro" id="IPR029063">
    <property type="entry name" value="SAM-dependent_MTases_sf"/>
</dbReference>
<dbReference type="NCBIfam" id="TIGR00675">
    <property type="entry name" value="dcm"/>
    <property type="match status" value="1"/>
</dbReference>